<evidence type="ECO:0000256" key="3">
    <source>
        <dbReference type="ARBA" id="ARBA00022884"/>
    </source>
</evidence>
<keyword evidence="3" id="KW-0694">RNA-binding</keyword>
<reference evidence="7" key="1">
    <citation type="journal article" date="2023" name="Science">
        <title>Elucidation of the pathway for biosynthesis of saponin adjuvants from the soapbark tree.</title>
        <authorList>
            <person name="Reed J."/>
            <person name="Orme A."/>
            <person name="El-Demerdash A."/>
            <person name="Owen C."/>
            <person name="Martin L.B.B."/>
            <person name="Misra R.C."/>
            <person name="Kikuchi S."/>
            <person name="Rejzek M."/>
            <person name="Martin A.C."/>
            <person name="Harkess A."/>
            <person name="Leebens-Mack J."/>
            <person name="Louveau T."/>
            <person name="Stephenson M.J."/>
            <person name="Osbourn A."/>
        </authorList>
    </citation>
    <scope>NUCLEOTIDE SEQUENCE</scope>
    <source>
        <strain evidence="7">S10</strain>
    </source>
</reference>
<dbReference type="PROSITE" id="PS50303">
    <property type="entry name" value="PUM_HD"/>
    <property type="match status" value="3"/>
</dbReference>
<feature type="compositionally biased region" description="Polar residues" evidence="5">
    <location>
        <begin position="152"/>
        <end position="161"/>
    </location>
</feature>
<feature type="compositionally biased region" description="Polar residues" evidence="5">
    <location>
        <begin position="506"/>
        <end position="525"/>
    </location>
</feature>
<sequence>MNQKSSRSMESRQFNPYTERFSLEYTEASHRSTHNLSIPHRPPPLPLPLPPLPPLPLPQSQSQFLASSSNHGGFVDHPYIGFSSLQPPYGQSLQRKQLQDLQSMRNESAVRGQTGFYGRPEVPFFVNQGLHDGIAYSNSYAFPNNGQSGNLYNGNQTLTATRNHDRGGSNKGLRMENSSISFQSSLNSNNNQRNHSSLEDFRRQVVPMAKDQFQCRFLHAKLDNWNLGEVAVILSEVKDHVHELIVNFPANSLVLKIFEESNDVQKTELLTLLFQNELKLKDVCVNKQGALAIQKLLEHLQTPQQIDIVVSALKRITVTLSKNCFGRMVIQESLKRFSREFKKILLNEIANNCLQIATDYWGLTTIKCCLEVADREALNLLGTQIVANALTLANYRCGNYVIQFAIRMMQYPLTEYIVRRFKGNYVQLSMHKYGRQMVEFLLKYANERDALTITEEIIEKNSFVDVATDQCGNYVIQTALQEKSSGSMASRHNPYAESYNRESTEASRSSSHNLSTPPHSPQSQFQVVSAPNHGVFVAYPYIDTRYHQLPYQQSLQWPQLPYQQSFQWPQLPYQQSLQWPQLQNLQSMRIGGCGFDAMPNGVPFLVNGGLQNRIPTPPYSNFNDLPNNGQLGNLYNVAPTLMETKNHTVPSFSSNRMESRRSFQSALNNINNQRNYSSIEEVRGHVISVAKDAFGCRFLHEKLDEGKSDEVEMILSEVKGHLHELMLNRVSHSLVKRIFRESNNEQRKEFLELLVEDEQKLKDFCVDSRGSGIMRTLLDYYQTREQLSVLSALKNIIVTLSTNWNGHFIIRKCLKLFSGKHQKVLLDGIAENCAKIALDSRGCMVIKSCLHQADRGALEHLEAKIVANAFYIAKDRHGNYFIQYAIMFLQYPFTANIVRQFIGSYVQLSMHKYGCHVVQFLLTFTKEVDASTIIQDIIKTNSFVDVATDPYGNYVVQRALQVSKFQFLDSASNHGVLEANPYIDTRHHQLPYHQSFQRPQLEYLQSMRIRGSGFGERPNEVPFLVNRGFQNRVATPPYSNIHDFSNNGAPTLMETRNHMVRFSSSNRMESPRSFQSALNNNNNQRNYSSIEEVRGQVISVAQDAFGSRFLQKKLDEGKPDEFELIFSEVKGQLHELMLNRVLLDGIAENCVEIALDSKGCMVIKYCLRQADRGALEHLEAKIVANAFYIAKDRHGNYIIQYAIRFLQYSFTANIVRQLIGSYVQLSMHKYGYHVVQSLLTHAKEVDASTIIQDIIETNSFVDVATDPYGNHIVLIAMQVSKRMATAEAQTIHNDLSTLIENNYAKLLDNSYGRRVIVISKSLN</sequence>
<evidence type="ECO:0000256" key="5">
    <source>
        <dbReference type="SAM" id="MobiDB-lite"/>
    </source>
</evidence>
<dbReference type="PANTHER" id="PTHR12537:SF129">
    <property type="entry name" value="PUMILIO HOMOLOG 15-LIKE"/>
    <property type="match status" value="1"/>
</dbReference>
<feature type="repeat" description="Pumilio" evidence="4">
    <location>
        <begin position="420"/>
        <end position="459"/>
    </location>
</feature>
<dbReference type="InterPro" id="IPR011989">
    <property type="entry name" value="ARM-like"/>
</dbReference>
<feature type="domain" description="PUM-HD" evidence="6">
    <location>
        <begin position="659"/>
        <end position="1008"/>
    </location>
</feature>
<evidence type="ECO:0000256" key="1">
    <source>
        <dbReference type="ARBA" id="ARBA00022737"/>
    </source>
</evidence>
<feature type="repeat" description="Pumilio" evidence="4">
    <location>
        <begin position="792"/>
        <end position="827"/>
    </location>
</feature>
<proteinExistence type="predicted"/>
<dbReference type="InterPro" id="IPR001313">
    <property type="entry name" value="Pumilio_RNA-bd_rpt"/>
</dbReference>
<feature type="region of interest" description="Disordered" evidence="5">
    <location>
        <begin position="485"/>
        <end position="525"/>
    </location>
</feature>
<feature type="region of interest" description="Disordered" evidence="5">
    <location>
        <begin position="25"/>
        <end position="68"/>
    </location>
</feature>
<feature type="compositionally biased region" description="Polar residues" evidence="5">
    <location>
        <begin position="59"/>
        <end position="68"/>
    </location>
</feature>
<feature type="repeat" description="Pumilio" evidence="4">
    <location>
        <begin position="864"/>
        <end position="899"/>
    </location>
</feature>
<dbReference type="KEGG" id="qsa:O6P43_031095"/>
<feature type="repeat" description="Pumilio" evidence="4">
    <location>
        <begin position="681"/>
        <end position="716"/>
    </location>
</feature>
<comment type="caution">
    <text evidence="7">The sequence shown here is derived from an EMBL/GenBank/DDBJ whole genome shotgun (WGS) entry which is preliminary data.</text>
</comment>
<organism evidence="7 8">
    <name type="scientific">Quillaja saponaria</name>
    <name type="common">Soap bark tree</name>
    <dbReference type="NCBI Taxonomy" id="32244"/>
    <lineage>
        <taxon>Eukaryota</taxon>
        <taxon>Viridiplantae</taxon>
        <taxon>Streptophyta</taxon>
        <taxon>Embryophyta</taxon>
        <taxon>Tracheophyta</taxon>
        <taxon>Spermatophyta</taxon>
        <taxon>Magnoliopsida</taxon>
        <taxon>eudicotyledons</taxon>
        <taxon>Gunneridae</taxon>
        <taxon>Pentapetalae</taxon>
        <taxon>rosids</taxon>
        <taxon>fabids</taxon>
        <taxon>Fabales</taxon>
        <taxon>Quillajaceae</taxon>
        <taxon>Quillaja</taxon>
    </lineage>
</organism>
<dbReference type="PROSITE" id="PS50302">
    <property type="entry name" value="PUM"/>
    <property type="match status" value="11"/>
</dbReference>
<feature type="repeat" description="Pumilio" evidence="4">
    <location>
        <begin position="1092"/>
        <end position="1127"/>
    </location>
</feature>
<accession>A0AAD7KUR2</accession>
<name>A0AAD7KUR2_QUISA</name>
<dbReference type="InterPro" id="IPR033133">
    <property type="entry name" value="PUM-HD"/>
</dbReference>
<dbReference type="Proteomes" id="UP001163823">
    <property type="component" value="Chromosome 13"/>
</dbReference>
<dbReference type="SUPFAM" id="SSF48371">
    <property type="entry name" value="ARM repeat"/>
    <property type="match status" value="3"/>
</dbReference>
<feature type="repeat" description="Pumilio" evidence="4">
    <location>
        <begin position="384"/>
        <end position="419"/>
    </location>
</feature>
<feature type="repeat" description="Pumilio" evidence="4">
    <location>
        <begin position="1217"/>
        <end position="1252"/>
    </location>
</feature>
<dbReference type="GO" id="GO:0003729">
    <property type="term" value="F:mRNA binding"/>
    <property type="evidence" value="ECO:0007669"/>
    <property type="project" value="TreeGrafter"/>
</dbReference>
<keyword evidence="8" id="KW-1185">Reference proteome</keyword>
<keyword evidence="1" id="KW-0677">Repeat</keyword>
<dbReference type="EMBL" id="JARAOO010000013">
    <property type="protein sequence ID" value="KAJ7946127.1"/>
    <property type="molecule type" value="Genomic_DNA"/>
</dbReference>
<protein>
    <submittedName>
        <fullName evidence="7">Pumilio-like protein</fullName>
    </submittedName>
</protein>
<feature type="repeat" description="Pumilio" evidence="4">
    <location>
        <begin position="936"/>
        <end position="973"/>
    </location>
</feature>
<feature type="repeat" description="Pumilio" evidence="4">
    <location>
        <begin position="1181"/>
        <end position="1216"/>
    </location>
</feature>
<feature type="repeat" description="Pumilio" evidence="4">
    <location>
        <begin position="717"/>
        <end position="752"/>
    </location>
</feature>
<evidence type="ECO:0000256" key="2">
    <source>
        <dbReference type="ARBA" id="ARBA00022845"/>
    </source>
</evidence>
<gene>
    <name evidence="7" type="ORF">O6P43_031095</name>
</gene>
<feature type="compositionally biased region" description="Pro residues" evidence="5">
    <location>
        <begin position="40"/>
        <end position="57"/>
    </location>
</feature>
<evidence type="ECO:0000313" key="8">
    <source>
        <dbReference type="Proteomes" id="UP001163823"/>
    </source>
</evidence>
<dbReference type="Gene3D" id="1.25.10.10">
    <property type="entry name" value="Leucine-rich Repeat Variant"/>
    <property type="match status" value="4"/>
</dbReference>
<feature type="repeat" description="Pumilio" evidence="4">
    <location>
        <begin position="900"/>
        <end position="935"/>
    </location>
</feature>
<dbReference type="GO" id="GO:0006417">
    <property type="term" value="P:regulation of translation"/>
    <property type="evidence" value="ECO:0007669"/>
    <property type="project" value="UniProtKB-KW"/>
</dbReference>
<evidence type="ECO:0000259" key="6">
    <source>
        <dbReference type="PROSITE" id="PS50303"/>
    </source>
</evidence>
<evidence type="ECO:0000313" key="7">
    <source>
        <dbReference type="EMBL" id="KAJ7946127.1"/>
    </source>
</evidence>
<dbReference type="Pfam" id="PF00806">
    <property type="entry name" value="PUF"/>
    <property type="match status" value="16"/>
</dbReference>
<dbReference type="GO" id="GO:0005737">
    <property type="term" value="C:cytoplasm"/>
    <property type="evidence" value="ECO:0007669"/>
    <property type="project" value="TreeGrafter"/>
</dbReference>
<dbReference type="InterPro" id="IPR016024">
    <property type="entry name" value="ARM-type_fold"/>
</dbReference>
<dbReference type="SMART" id="SM00025">
    <property type="entry name" value="Pumilio"/>
    <property type="match status" value="17"/>
</dbReference>
<evidence type="ECO:0000256" key="4">
    <source>
        <dbReference type="PROSITE-ProRule" id="PRU00317"/>
    </source>
</evidence>
<feature type="domain" description="PUM-HD" evidence="6">
    <location>
        <begin position="1069"/>
        <end position="1323"/>
    </location>
</feature>
<feature type="region of interest" description="Disordered" evidence="5">
    <location>
        <begin position="152"/>
        <end position="174"/>
    </location>
</feature>
<keyword evidence="2" id="KW-0810">Translation regulation</keyword>
<dbReference type="PANTHER" id="PTHR12537">
    <property type="entry name" value="RNA BINDING PROTEIN PUMILIO-RELATED"/>
    <property type="match status" value="1"/>
</dbReference>
<feature type="domain" description="PUM-HD" evidence="6">
    <location>
        <begin position="177"/>
        <end position="531"/>
    </location>
</feature>